<protein>
    <submittedName>
        <fullName evidence="2">Uncharacterized protein</fullName>
    </submittedName>
</protein>
<name>A0A2K9PMP8_9FLAO</name>
<evidence type="ECO:0000313" key="2">
    <source>
        <dbReference type="EMBL" id="AUP78332.1"/>
    </source>
</evidence>
<dbReference type="RefSeq" id="WP_102754988.1">
    <property type="nucleotide sequence ID" value="NZ_CP025791.1"/>
</dbReference>
<dbReference type="OrthoDB" id="1012444at2"/>
<dbReference type="KEGG" id="fek:C1H87_06260"/>
<dbReference type="InterPro" id="IPR027417">
    <property type="entry name" value="P-loop_NTPase"/>
</dbReference>
<keyword evidence="3" id="KW-1185">Reference proteome</keyword>
<evidence type="ECO:0000256" key="1">
    <source>
        <dbReference type="SAM" id="MobiDB-lite"/>
    </source>
</evidence>
<gene>
    <name evidence="2" type="ORF">C1H87_06260</name>
</gene>
<feature type="region of interest" description="Disordered" evidence="1">
    <location>
        <begin position="1"/>
        <end position="32"/>
    </location>
</feature>
<proteinExistence type="predicted"/>
<sequence length="299" mass="35319">MEKNNDKWNIDNDSENTIKNDDELVSKPKLEKEEPTTIQEVITGQLHENVVVFVGPREVGKTVTLMRLIHYLKNTRNIKIEPNQTYRKDKRYIESINEFKDDLHQPNFNAKRTANMDFLVLDVFKNAKLHCQFLEAPGEAYFDLKNPHDIGFPAYLTSIFNNSKINKVFVFFFEEGMLMNSDPMAYSSRLSRLVSMMNKKKDDVIILYNKADRQRNLYDRNKPNVKEFKKLVYNNPNYSDFLGSLKDLGIPVKFVPFSNGDFQDIPDSQHQRWIHSDNFYPKELWKHIERCFKSVNWFG</sequence>
<dbReference type="AlphaFoldDB" id="A0A2K9PMP8"/>
<reference evidence="2 3" key="1">
    <citation type="submission" date="2018-01" db="EMBL/GenBank/DDBJ databases">
        <title>Complete genome sequence of Flavivirga eckloniae ECD14 isolated from seaweed Ecklonia cava.</title>
        <authorList>
            <person name="Lee J.H."/>
            <person name="Baik K.S."/>
            <person name="Seong C.N."/>
        </authorList>
    </citation>
    <scope>NUCLEOTIDE SEQUENCE [LARGE SCALE GENOMIC DNA]</scope>
    <source>
        <strain evidence="2 3">ECD14</strain>
    </source>
</reference>
<evidence type="ECO:0000313" key="3">
    <source>
        <dbReference type="Proteomes" id="UP000235826"/>
    </source>
</evidence>
<dbReference type="EMBL" id="CP025791">
    <property type="protein sequence ID" value="AUP78332.1"/>
    <property type="molecule type" value="Genomic_DNA"/>
</dbReference>
<organism evidence="2 3">
    <name type="scientific">Flavivirga eckloniae</name>
    <dbReference type="NCBI Taxonomy" id="1803846"/>
    <lineage>
        <taxon>Bacteria</taxon>
        <taxon>Pseudomonadati</taxon>
        <taxon>Bacteroidota</taxon>
        <taxon>Flavobacteriia</taxon>
        <taxon>Flavobacteriales</taxon>
        <taxon>Flavobacteriaceae</taxon>
        <taxon>Flavivirga</taxon>
    </lineage>
</organism>
<accession>A0A2K9PMP8</accession>
<dbReference type="Proteomes" id="UP000235826">
    <property type="component" value="Chromosome"/>
</dbReference>
<dbReference type="SUPFAM" id="SSF52540">
    <property type="entry name" value="P-loop containing nucleoside triphosphate hydrolases"/>
    <property type="match status" value="1"/>
</dbReference>